<reference evidence="2" key="1">
    <citation type="submission" date="2016-12" db="EMBL/GenBank/DDBJ databases">
        <authorList>
            <person name="Varghese N."/>
            <person name="Submissions S."/>
        </authorList>
    </citation>
    <scope>NUCLEOTIDE SEQUENCE [LARGE SCALE GENOMIC DNA]</scope>
    <source>
        <strain evidence="2">DSM 11544</strain>
    </source>
</reference>
<evidence type="ECO:0000313" key="1">
    <source>
        <dbReference type="EMBL" id="SHN87914.1"/>
    </source>
</evidence>
<sequence>MNSVKEDVEKKNRMRCCPVCQSRAIGLISKNRSYCADCCVELTDKEGTIKIYALNREGTLMQKIYKGELCDV</sequence>
<name>A0A1M7UY78_9FIRM</name>
<accession>A0A1M7UY78</accession>
<gene>
    <name evidence="1" type="ORF">SAMN02745215_05026</name>
</gene>
<dbReference type="AlphaFoldDB" id="A0A1M7UY78"/>
<proteinExistence type="predicted"/>
<dbReference type="Proteomes" id="UP000184010">
    <property type="component" value="Unassembled WGS sequence"/>
</dbReference>
<protein>
    <submittedName>
        <fullName evidence="1">Uncharacterized protein</fullName>
    </submittedName>
</protein>
<dbReference type="STRING" id="1121395.SAMN02745215_05026"/>
<evidence type="ECO:0000313" key="2">
    <source>
        <dbReference type="Proteomes" id="UP000184010"/>
    </source>
</evidence>
<dbReference type="EMBL" id="FRDN01000021">
    <property type="protein sequence ID" value="SHN87914.1"/>
    <property type="molecule type" value="Genomic_DNA"/>
</dbReference>
<organism evidence="1 2">
    <name type="scientific">Desulfitobacterium chlororespirans DSM 11544</name>
    <dbReference type="NCBI Taxonomy" id="1121395"/>
    <lineage>
        <taxon>Bacteria</taxon>
        <taxon>Bacillati</taxon>
        <taxon>Bacillota</taxon>
        <taxon>Clostridia</taxon>
        <taxon>Eubacteriales</taxon>
        <taxon>Desulfitobacteriaceae</taxon>
        <taxon>Desulfitobacterium</taxon>
    </lineage>
</organism>
<keyword evidence="2" id="KW-1185">Reference proteome</keyword>